<proteinExistence type="predicted"/>
<accession>A0A9P7FPJ1</accession>
<reference evidence="1" key="2">
    <citation type="submission" date="2021-10" db="EMBL/GenBank/DDBJ databases">
        <title>Phylogenomics reveals ancestral predisposition of the termite-cultivated fungus Termitomyces towards a domesticated lifestyle.</title>
        <authorList>
            <person name="Auxier B."/>
            <person name="Grum-Grzhimaylo A."/>
            <person name="Cardenas M.E."/>
            <person name="Lodge J.D."/>
            <person name="Laessoe T."/>
            <person name="Pedersen O."/>
            <person name="Smith M.E."/>
            <person name="Kuyper T.W."/>
            <person name="Franco-Molano E.A."/>
            <person name="Baroni T.J."/>
            <person name="Aanen D.K."/>
        </authorList>
    </citation>
    <scope>NUCLEOTIDE SEQUENCE</scope>
    <source>
        <strain evidence="1">D49</strain>
    </source>
</reference>
<evidence type="ECO:0000313" key="2">
    <source>
        <dbReference type="Proteomes" id="UP000717328"/>
    </source>
</evidence>
<name>A0A9P7FPJ1_9AGAR</name>
<dbReference type="AlphaFoldDB" id="A0A9P7FPJ1"/>
<reference evidence="1" key="1">
    <citation type="submission" date="2021-02" db="EMBL/GenBank/DDBJ databases">
        <authorList>
            <person name="Nieuwenhuis M."/>
            <person name="Van De Peppel L.J.J."/>
        </authorList>
    </citation>
    <scope>NUCLEOTIDE SEQUENCE</scope>
    <source>
        <strain evidence="1">D49</strain>
    </source>
</reference>
<protein>
    <submittedName>
        <fullName evidence="1">Uncharacterized protein</fullName>
    </submittedName>
</protein>
<keyword evidence="2" id="KW-1185">Reference proteome</keyword>
<comment type="caution">
    <text evidence="1">The sequence shown here is derived from an EMBL/GenBank/DDBJ whole genome shotgun (WGS) entry which is preliminary data.</text>
</comment>
<organism evidence="1 2">
    <name type="scientific">Sphagnurus paluster</name>
    <dbReference type="NCBI Taxonomy" id="117069"/>
    <lineage>
        <taxon>Eukaryota</taxon>
        <taxon>Fungi</taxon>
        <taxon>Dikarya</taxon>
        <taxon>Basidiomycota</taxon>
        <taxon>Agaricomycotina</taxon>
        <taxon>Agaricomycetes</taxon>
        <taxon>Agaricomycetidae</taxon>
        <taxon>Agaricales</taxon>
        <taxon>Tricholomatineae</taxon>
        <taxon>Lyophyllaceae</taxon>
        <taxon>Sphagnurus</taxon>
    </lineage>
</organism>
<gene>
    <name evidence="1" type="ORF">H0H81_010070</name>
</gene>
<dbReference type="Proteomes" id="UP000717328">
    <property type="component" value="Unassembled WGS sequence"/>
</dbReference>
<dbReference type="EMBL" id="JABCKI010006021">
    <property type="protein sequence ID" value="KAG5635798.1"/>
    <property type="molecule type" value="Genomic_DNA"/>
</dbReference>
<sequence>MMYSMPSCVNAERIDIPVNNKLSDMDKAYIRINYPRKKTHPKAEGWTLEKALTVAGVPAKEIIAYLGRDDESIRQEFNAWNILQHWVSLQSMHSLTAEPRTQEGNINGSKLDQVSPLLGASVNECELRIVHTRKEPWKYAVMGSI</sequence>
<evidence type="ECO:0000313" key="1">
    <source>
        <dbReference type="EMBL" id="KAG5635798.1"/>
    </source>
</evidence>
<dbReference type="OrthoDB" id="5945790at2759"/>